<dbReference type="EMBL" id="BEYU01000009">
    <property type="protein sequence ID" value="GBG24934.1"/>
    <property type="molecule type" value="Genomic_DNA"/>
</dbReference>
<dbReference type="Proteomes" id="UP000241890">
    <property type="component" value="Unassembled WGS sequence"/>
</dbReference>
<dbReference type="FunCoup" id="A0A2R5GB54">
    <property type="interactions" value="158"/>
</dbReference>
<proteinExistence type="inferred from homology"/>
<gene>
    <name evidence="6" type="ORF">FCC1311_011512</name>
</gene>
<keyword evidence="2" id="KW-0479">Metal-binding</keyword>
<dbReference type="OrthoDB" id="5585087at2759"/>
<evidence type="ECO:0000313" key="6">
    <source>
        <dbReference type="EMBL" id="GBG24934.1"/>
    </source>
</evidence>
<dbReference type="InParanoid" id="A0A2R5GB54"/>
<keyword evidence="6" id="KW-0804">Transcription</keyword>
<dbReference type="GO" id="GO:0005665">
    <property type="term" value="C:RNA polymerase II, core complex"/>
    <property type="evidence" value="ECO:0007669"/>
    <property type="project" value="TreeGrafter"/>
</dbReference>
<keyword evidence="7" id="KW-1185">Reference proteome</keyword>
<evidence type="ECO:0000256" key="3">
    <source>
        <dbReference type="ARBA" id="ARBA00022833"/>
    </source>
</evidence>
<comment type="similarity">
    <text evidence="5">Belongs to the archaeal Rpo12/eukaryotic RPC10 RNA polymerase subunit family.</text>
</comment>
<name>A0A2R5GB54_9STRA</name>
<sequence length="72" mass="7799">MNSGAGAAGSAEQQEAMKQQVASSLASGITYECGDCAAKVQLRPRDPILCQSCGYRILYKVRTARLQQYEAR</sequence>
<dbReference type="FunFam" id="2.20.28.30:FF:000002">
    <property type="entry name" value="DNA-directed RNA polymerases II, IV and V subunit 12"/>
    <property type="match status" value="1"/>
</dbReference>
<dbReference type="GO" id="GO:0005666">
    <property type="term" value="C:RNA polymerase III complex"/>
    <property type="evidence" value="ECO:0007669"/>
    <property type="project" value="TreeGrafter"/>
</dbReference>
<dbReference type="SMART" id="SM00659">
    <property type="entry name" value="RPOLCX"/>
    <property type="match status" value="1"/>
</dbReference>
<dbReference type="GO" id="GO:0003899">
    <property type="term" value="F:DNA-directed RNA polymerase activity"/>
    <property type="evidence" value="ECO:0007669"/>
    <property type="project" value="InterPro"/>
</dbReference>
<dbReference type="SUPFAM" id="SSF63393">
    <property type="entry name" value="RNA polymerase subunits"/>
    <property type="match status" value="1"/>
</dbReference>
<evidence type="ECO:0000256" key="2">
    <source>
        <dbReference type="ARBA" id="ARBA00022723"/>
    </source>
</evidence>
<dbReference type="GO" id="GO:0008270">
    <property type="term" value="F:zinc ion binding"/>
    <property type="evidence" value="ECO:0007669"/>
    <property type="project" value="InterPro"/>
</dbReference>
<dbReference type="Gene3D" id="2.20.28.30">
    <property type="entry name" value="RNA polymerase ii, chain L"/>
    <property type="match status" value="1"/>
</dbReference>
<dbReference type="InterPro" id="IPR039747">
    <property type="entry name" value="RPABC4"/>
</dbReference>
<dbReference type="PANTHER" id="PTHR12056">
    <property type="entry name" value="DNA-DIRECTED RNA POLYMERASES I, II, AND III"/>
    <property type="match status" value="1"/>
</dbReference>
<dbReference type="InterPro" id="IPR006591">
    <property type="entry name" value="RNAP_P/RPABC4"/>
</dbReference>
<reference evidence="6 7" key="1">
    <citation type="submission" date="2017-12" db="EMBL/GenBank/DDBJ databases">
        <title>Sequencing, de novo assembly and annotation of complete genome of a new Thraustochytrid species, strain FCC1311.</title>
        <authorList>
            <person name="Sedici K."/>
            <person name="Godart F."/>
            <person name="Aiese Cigliano R."/>
            <person name="Sanseverino W."/>
            <person name="Barakat M."/>
            <person name="Ortet P."/>
            <person name="Marechal E."/>
            <person name="Cagnac O."/>
            <person name="Amato A."/>
        </authorList>
    </citation>
    <scope>NUCLEOTIDE SEQUENCE [LARGE SCALE GENOMIC DNA]</scope>
</reference>
<evidence type="ECO:0000256" key="5">
    <source>
        <dbReference type="ARBA" id="ARBA00025770"/>
    </source>
</evidence>
<keyword evidence="4" id="KW-0539">Nucleus</keyword>
<keyword evidence="6" id="KW-0240">DNA-directed RNA polymerase</keyword>
<evidence type="ECO:0000256" key="4">
    <source>
        <dbReference type="ARBA" id="ARBA00023242"/>
    </source>
</evidence>
<dbReference type="PANTHER" id="PTHR12056:SF2">
    <property type="entry name" value="GEO11084P1"/>
    <property type="match status" value="1"/>
</dbReference>
<dbReference type="Pfam" id="PF03604">
    <property type="entry name" value="Zn_ribbon_RPAB4"/>
    <property type="match status" value="1"/>
</dbReference>
<dbReference type="InterPro" id="IPR029040">
    <property type="entry name" value="RPABC4/Spt4"/>
</dbReference>
<comment type="subcellular location">
    <subcellularLocation>
        <location evidence="1">Nucleus</location>
    </subcellularLocation>
</comment>
<dbReference type="AlphaFoldDB" id="A0A2R5GB54"/>
<organism evidence="6 7">
    <name type="scientific">Hondaea fermentalgiana</name>
    <dbReference type="NCBI Taxonomy" id="2315210"/>
    <lineage>
        <taxon>Eukaryota</taxon>
        <taxon>Sar</taxon>
        <taxon>Stramenopiles</taxon>
        <taxon>Bigyra</taxon>
        <taxon>Labyrinthulomycetes</taxon>
        <taxon>Thraustochytrida</taxon>
        <taxon>Thraustochytriidae</taxon>
        <taxon>Hondaea</taxon>
    </lineage>
</organism>
<protein>
    <submittedName>
        <fullName evidence="6">DNA-directed RNA polymerases I, II, and III subunit RPABC4</fullName>
    </submittedName>
</protein>
<evidence type="ECO:0000313" key="7">
    <source>
        <dbReference type="Proteomes" id="UP000241890"/>
    </source>
</evidence>
<accession>A0A2R5GB54</accession>
<dbReference type="GO" id="GO:0005736">
    <property type="term" value="C:RNA polymerase I complex"/>
    <property type="evidence" value="ECO:0007669"/>
    <property type="project" value="TreeGrafter"/>
</dbReference>
<comment type="caution">
    <text evidence="6">The sequence shown here is derived from an EMBL/GenBank/DDBJ whole genome shotgun (WGS) entry which is preliminary data.</text>
</comment>
<keyword evidence="3" id="KW-0862">Zinc</keyword>
<dbReference type="GO" id="GO:0006351">
    <property type="term" value="P:DNA-templated transcription"/>
    <property type="evidence" value="ECO:0007669"/>
    <property type="project" value="InterPro"/>
</dbReference>
<evidence type="ECO:0000256" key="1">
    <source>
        <dbReference type="ARBA" id="ARBA00004123"/>
    </source>
</evidence>
<dbReference type="GO" id="GO:0003677">
    <property type="term" value="F:DNA binding"/>
    <property type="evidence" value="ECO:0007669"/>
    <property type="project" value="InterPro"/>
</dbReference>